<dbReference type="Gene3D" id="3.20.20.60">
    <property type="entry name" value="Phosphoenolpyruvate-binding domains"/>
    <property type="match status" value="2"/>
</dbReference>
<dbReference type="EMBL" id="JARKIE010000048">
    <property type="protein sequence ID" value="KAJ7693030.1"/>
    <property type="molecule type" value="Genomic_DNA"/>
</dbReference>
<dbReference type="GO" id="GO:0016832">
    <property type="term" value="F:aldehyde-lyase activity"/>
    <property type="evidence" value="ECO:0007669"/>
    <property type="project" value="TreeGrafter"/>
</dbReference>
<dbReference type="InterPro" id="IPR040442">
    <property type="entry name" value="Pyrv_kinase-like_dom_sf"/>
</dbReference>
<organism evidence="2 3">
    <name type="scientific">Mycena rosella</name>
    <name type="common">Pink bonnet</name>
    <name type="synonym">Agaricus rosellus</name>
    <dbReference type="NCBI Taxonomy" id="1033263"/>
    <lineage>
        <taxon>Eukaryota</taxon>
        <taxon>Fungi</taxon>
        <taxon>Dikarya</taxon>
        <taxon>Basidiomycota</taxon>
        <taxon>Agaricomycotina</taxon>
        <taxon>Agaricomycetes</taxon>
        <taxon>Agaricomycetidae</taxon>
        <taxon>Agaricales</taxon>
        <taxon>Marasmiineae</taxon>
        <taxon>Mycenaceae</taxon>
        <taxon>Mycena</taxon>
    </lineage>
</organism>
<evidence type="ECO:0000313" key="3">
    <source>
        <dbReference type="Proteomes" id="UP001221757"/>
    </source>
</evidence>
<dbReference type="PANTHER" id="PTHR30502:SF0">
    <property type="entry name" value="PHOSPHOENOLPYRUVATE CARBOXYLASE FAMILY PROTEIN"/>
    <property type="match status" value="1"/>
</dbReference>
<dbReference type="InterPro" id="IPR015813">
    <property type="entry name" value="Pyrv/PenolPyrv_kinase-like_dom"/>
</dbReference>
<protein>
    <recommendedName>
        <fullName evidence="4">HpcH/HpaI aldolase/citrate lyase domain-containing protein</fullName>
    </recommendedName>
</protein>
<dbReference type="AlphaFoldDB" id="A0AAD7GIZ7"/>
<dbReference type="Proteomes" id="UP001221757">
    <property type="component" value="Unassembled WGS sequence"/>
</dbReference>
<evidence type="ECO:0008006" key="4">
    <source>
        <dbReference type="Google" id="ProtNLM"/>
    </source>
</evidence>
<reference evidence="2" key="1">
    <citation type="submission" date="2023-03" db="EMBL/GenBank/DDBJ databases">
        <title>Massive genome expansion in bonnet fungi (Mycena s.s.) driven by repeated elements and novel gene families across ecological guilds.</title>
        <authorList>
            <consortium name="Lawrence Berkeley National Laboratory"/>
            <person name="Harder C.B."/>
            <person name="Miyauchi S."/>
            <person name="Viragh M."/>
            <person name="Kuo A."/>
            <person name="Thoen E."/>
            <person name="Andreopoulos B."/>
            <person name="Lu D."/>
            <person name="Skrede I."/>
            <person name="Drula E."/>
            <person name="Henrissat B."/>
            <person name="Morin E."/>
            <person name="Kohler A."/>
            <person name="Barry K."/>
            <person name="LaButti K."/>
            <person name="Morin E."/>
            <person name="Salamov A."/>
            <person name="Lipzen A."/>
            <person name="Mereny Z."/>
            <person name="Hegedus B."/>
            <person name="Baldrian P."/>
            <person name="Stursova M."/>
            <person name="Weitz H."/>
            <person name="Taylor A."/>
            <person name="Grigoriev I.V."/>
            <person name="Nagy L.G."/>
            <person name="Martin F."/>
            <person name="Kauserud H."/>
        </authorList>
    </citation>
    <scope>NUCLEOTIDE SEQUENCE</scope>
    <source>
        <strain evidence="2">CBHHK067</strain>
    </source>
</reference>
<name>A0AAD7GIZ7_MYCRO</name>
<feature type="compositionally biased region" description="Low complexity" evidence="1">
    <location>
        <begin position="148"/>
        <end position="165"/>
    </location>
</feature>
<dbReference type="SUPFAM" id="SSF51621">
    <property type="entry name" value="Phosphoenolpyruvate/pyruvate domain"/>
    <property type="match status" value="1"/>
</dbReference>
<sequence>MRHESGKVAVGTALSYPSRHVVKTIVVAGADWCWVVHATHPCFFRTFGVIDDIAGTQSMLRGRRISSWNVCIQITIHESGGKMIPVVHVPSKTAFDYMAWCLDAGAGGIIFPHLETVEEMKAVIILSATGRSRLSLICAAPRISPPRAKASSPSLTSTSPSSRKSNLASGSRTSRPIMQMDEISAFMIGSRMGDLRLDMGLSLGLDGLEPEFVAAIQKATKVSKARNIPILGAAMGREMVKQRIDQGYRAIVCCMDLHTLAYETIQTLGEARAAAEEHMKSIHASGSV</sequence>
<gene>
    <name evidence="2" type="ORF">B0H17DRAFT_1200096</name>
</gene>
<evidence type="ECO:0000313" key="2">
    <source>
        <dbReference type="EMBL" id="KAJ7693030.1"/>
    </source>
</evidence>
<feature type="region of interest" description="Disordered" evidence="1">
    <location>
        <begin position="145"/>
        <end position="173"/>
    </location>
</feature>
<dbReference type="PANTHER" id="PTHR30502">
    <property type="entry name" value="2-KETO-3-DEOXY-L-RHAMNONATE ALDOLASE"/>
    <property type="match status" value="1"/>
</dbReference>
<dbReference type="GO" id="GO:0005737">
    <property type="term" value="C:cytoplasm"/>
    <property type="evidence" value="ECO:0007669"/>
    <property type="project" value="TreeGrafter"/>
</dbReference>
<dbReference type="InterPro" id="IPR050251">
    <property type="entry name" value="HpcH-HpaI_aldolase"/>
</dbReference>
<keyword evidence="3" id="KW-1185">Reference proteome</keyword>
<proteinExistence type="predicted"/>
<comment type="caution">
    <text evidence="2">The sequence shown here is derived from an EMBL/GenBank/DDBJ whole genome shotgun (WGS) entry which is preliminary data.</text>
</comment>
<evidence type="ECO:0000256" key="1">
    <source>
        <dbReference type="SAM" id="MobiDB-lite"/>
    </source>
</evidence>
<accession>A0AAD7GIZ7</accession>